<accession>A0A6P1SW03</accession>
<dbReference type="GO" id="GO:0016020">
    <property type="term" value="C:membrane"/>
    <property type="evidence" value="ECO:0007669"/>
    <property type="project" value="TreeGrafter"/>
</dbReference>
<dbReference type="PANTHER" id="PTHR44196">
    <property type="entry name" value="DEHYDROGENASE/REDUCTASE SDR FAMILY MEMBER 7B"/>
    <property type="match status" value="1"/>
</dbReference>
<evidence type="ECO:0000313" key="3">
    <source>
        <dbReference type="EMBL" id="QHQ33671.1"/>
    </source>
</evidence>
<comment type="similarity">
    <text evidence="1">Belongs to the short-chain dehydrogenases/reductases (SDR) family.</text>
</comment>
<dbReference type="Proteomes" id="UP000464495">
    <property type="component" value="Chromosome"/>
</dbReference>
<dbReference type="AlphaFoldDB" id="A0A6P1SW03"/>
<dbReference type="PANTHER" id="PTHR44196:SF1">
    <property type="entry name" value="DEHYDROGENASE_REDUCTASE SDR FAMILY MEMBER 7B"/>
    <property type="match status" value="1"/>
</dbReference>
<proteinExistence type="inferred from homology"/>
<evidence type="ECO:0000313" key="4">
    <source>
        <dbReference type="Proteomes" id="UP000464495"/>
    </source>
</evidence>
<dbReference type="InterPro" id="IPR036291">
    <property type="entry name" value="NAD(P)-bd_dom_sf"/>
</dbReference>
<evidence type="ECO:0000256" key="2">
    <source>
        <dbReference type="ARBA" id="ARBA00023002"/>
    </source>
</evidence>
<dbReference type="PRINTS" id="PR00081">
    <property type="entry name" value="GDHRDH"/>
</dbReference>
<dbReference type="Pfam" id="PF00106">
    <property type="entry name" value="adh_short"/>
    <property type="match status" value="1"/>
</dbReference>
<keyword evidence="4" id="KW-1185">Reference proteome</keyword>
<dbReference type="InterPro" id="IPR002347">
    <property type="entry name" value="SDR_fam"/>
</dbReference>
<gene>
    <name evidence="3" type="ORF">GO499_00010</name>
</gene>
<organism evidence="3 4">
    <name type="scientific">Algicella marina</name>
    <dbReference type="NCBI Taxonomy" id="2683284"/>
    <lineage>
        <taxon>Bacteria</taxon>
        <taxon>Pseudomonadati</taxon>
        <taxon>Pseudomonadota</taxon>
        <taxon>Alphaproteobacteria</taxon>
        <taxon>Rhodobacterales</taxon>
        <taxon>Paracoccaceae</taxon>
        <taxon>Algicella</taxon>
    </lineage>
</organism>
<dbReference type="KEGG" id="amaq:GO499_00010"/>
<dbReference type="Gene3D" id="3.40.50.720">
    <property type="entry name" value="NAD(P)-binding Rossmann-like Domain"/>
    <property type="match status" value="1"/>
</dbReference>
<sequence length="245" mass="26647">MADLWFILGASSAMARAFGRHLADEGAAIVLLGRDMEDLKRSAEDLHLRGAESVEILAFDLRDSSSFGPALARAAAFDGTVSAAVFAGSMPPQEKVQEEPELFAPMVIDNFTGAAEFLLRLAPEQERRGKGEVVGVSSVAGDRGRFSNYAYGSAKAGFQTFLSGHRNRMARSGIHVMTVKPGFVDTAMTWGLPGLFLVASPADVAQDIASGLRKKRNVIYTPWFWMGIMTIIRTVPERIFKKLSF</sequence>
<protein>
    <submittedName>
        <fullName evidence="3">SDR family NAD(P)-dependent oxidoreductase</fullName>
    </submittedName>
</protein>
<dbReference type="GO" id="GO:0016491">
    <property type="term" value="F:oxidoreductase activity"/>
    <property type="evidence" value="ECO:0007669"/>
    <property type="project" value="UniProtKB-KW"/>
</dbReference>
<dbReference type="SUPFAM" id="SSF51735">
    <property type="entry name" value="NAD(P)-binding Rossmann-fold domains"/>
    <property type="match status" value="1"/>
</dbReference>
<evidence type="ECO:0000256" key="1">
    <source>
        <dbReference type="ARBA" id="ARBA00006484"/>
    </source>
</evidence>
<dbReference type="EMBL" id="CP046620">
    <property type="protein sequence ID" value="QHQ33671.1"/>
    <property type="molecule type" value="Genomic_DNA"/>
</dbReference>
<dbReference type="RefSeq" id="WP_161860249.1">
    <property type="nucleotide sequence ID" value="NZ_CP046620.1"/>
</dbReference>
<name>A0A6P1SW03_9RHOB</name>
<reference evidence="3 4" key="1">
    <citation type="submission" date="2019-12" db="EMBL/GenBank/DDBJ databases">
        <title>Complete genome sequence of Algicella marina strain 9Alg 56(T) isolated from the red alga Tichocarpus crinitus.</title>
        <authorList>
            <person name="Kim S.-G."/>
            <person name="Nedashkovskaya O.I."/>
        </authorList>
    </citation>
    <scope>NUCLEOTIDE SEQUENCE [LARGE SCALE GENOMIC DNA]</scope>
    <source>
        <strain evidence="3 4">9Alg 56</strain>
    </source>
</reference>
<keyword evidence="2" id="KW-0560">Oxidoreductase</keyword>